<dbReference type="WBParaSite" id="Gr19_v10_g4814.t1">
    <property type="protein sequence ID" value="Gr19_v10_g4814.t1"/>
    <property type="gene ID" value="Gr19_v10_g4814"/>
</dbReference>
<protein>
    <submittedName>
        <fullName evidence="2">F-box domain-containing protein</fullName>
    </submittedName>
</protein>
<dbReference type="AlphaFoldDB" id="A0A914HVA5"/>
<accession>A0A914HVA5</accession>
<reference evidence="2" key="1">
    <citation type="submission" date="2022-11" db="UniProtKB">
        <authorList>
            <consortium name="WormBaseParasite"/>
        </authorList>
    </citation>
    <scope>IDENTIFICATION</scope>
</reference>
<organism evidence="1 2">
    <name type="scientific">Globodera rostochiensis</name>
    <name type="common">Golden nematode worm</name>
    <name type="synonym">Heterodera rostochiensis</name>
    <dbReference type="NCBI Taxonomy" id="31243"/>
    <lineage>
        <taxon>Eukaryota</taxon>
        <taxon>Metazoa</taxon>
        <taxon>Ecdysozoa</taxon>
        <taxon>Nematoda</taxon>
        <taxon>Chromadorea</taxon>
        <taxon>Rhabditida</taxon>
        <taxon>Tylenchina</taxon>
        <taxon>Tylenchomorpha</taxon>
        <taxon>Tylenchoidea</taxon>
        <taxon>Heteroderidae</taxon>
        <taxon>Heteroderinae</taxon>
        <taxon>Globodera</taxon>
    </lineage>
</organism>
<sequence>MAPAAKKKKLNCSISNQLHRRSSAASLCRFNAALGAGTRRSARIARKAPKRLGEIKVCDDVWLGIFPSLEPAEVGLTLALLSRRFDGLVDVHFRTRKFALGQLFIQQHSENGCNVKVTHIIKGIRMSKELPIPQTLPPINLIVFKCIYITHVNDNVIAFLYRIRSLCKSGITLSFRSKDKLSLNVITRHILPHFKNIIIAMRFNGNSVEELQSRSSPTVLLDCSNLRSIYWRGYFFTGQEFEFAVYEWLHSPRGDGRPKVLHCPFGDRMVDELKKKFRNAVTSVNYIVEYLDYFRPWKEQGVGPFELENERTRERLTFKYIFGLSCWVLRAPIARDEKQWTEWEMEARSVNEKKEKEISFVPLSRFEIGGSFSGSSDIGQLSVCAEPNFESPPISRGH</sequence>
<proteinExistence type="predicted"/>
<keyword evidence="1" id="KW-1185">Reference proteome</keyword>
<dbReference type="Proteomes" id="UP000887572">
    <property type="component" value="Unplaced"/>
</dbReference>
<evidence type="ECO:0000313" key="2">
    <source>
        <dbReference type="WBParaSite" id="Gr19_v10_g4814.t1"/>
    </source>
</evidence>
<name>A0A914HVA5_GLORO</name>
<evidence type="ECO:0000313" key="1">
    <source>
        <dbReference type="Proteomes" id="UP000887572"/>
    </source>
</evidence>